<dbReference type="Pfam" id="PF01210">
    <property type="entry name" value="NAD_Gly3P_dh_N"/>
    <property type="match status" value="1"/>
</dbReference>
<dbReference type="InterPro" id="IPR013328">
    <property type="entry name" value="6PGD_dom2"/>
</dbReference>
<evidence type="ECO:0000256" key="5">
    <source>
        <dbReference type="RuleBase" id="RU000437"/>
    </source>
</evidence>
<dbReference type="GO" id="GO:0046168">
    <property type="term" value="P:glycerol-3-phosphate catabolic process"/>
    <property type="evidence" value="ECO:0007669"/>
    <property type="project" value="UniProtKB-UniRule"/>
</dbReference>
<name>A0ABD3NB95_9STRA</name>
<dbReference type="Gene3D" id="1.10.1040.10">
    <property type="entry name" value="N-(1-d-carboxylethyl)-l-norvaline Dehydrogenase, domain 2"/>
    <property type="match status" value="1"/>
</dbReference>
<evidence type="ECO:0000259" key="9">
    <source>
        <dbReference type="Pfam" id="PF07479"/>
    </source>
</evidence>
<gene>
    <name evidence="10" type="ORF">ACHAWO_010966</name>
</gene>
<dbReference type="PANTHER" id="PTHR11728:SF8">
    <property type="entry name" value="GLYCEROL-3-PHOSPHATE DEHYDROGENASE [NAD(+)]-RELATED"/>
    <property type="match status" value="1"/>
</dbReference>
<keyword evidence="2 5" id="KW-0560">Oxidoreductase</keyword>
<evidence type="ECO:0000256" key="2">
    <source>
        <dbReference type="ARBA" id="ARBA00023002"/>
    </source>
</evidence>
<comment type="similarity">
    <text evidence="1 5">Belongs to the NAD-dependent glycerol-3-phosphate dehydrogenase family.</text>
</comment>
<reference evidence="10 11" key="1">
    <citation type="submission" date="2024-10" db="EMBL/GenBank/DDBJ databases">
        <title>Updated reference genomes for cyclostephanoid diatoms.</title>
        <authorList>
            <person name="Roberts W.R."/>
            <person name="Alverson A.J."/>
        </authorList>
    </citation>
    <scope>NUCLEOTIDE SEQUENCE [LARGE SCALE GENOMIC DNA]</scope>
    <source>
        <strain evidence="10 11">AJA010-31</strain>
    </source>
</reference>
<proteinExistence type="inferred from homology"/>
<dbReference type="EC" id="1.1.1.8" evidence="6"/>
<dbReference type="Pfam" id="PF07479">
    <property type="entry name" value="NAD_Gly3P_dh_C"/>
    <property type="match status" value="1"/>
</dbReference>
<dbReference type="SUPFAM" id="SSF51735">
    <property type="entry name" value="NAD(P)-binding Rossmann-fold domains"/>
    <property type="match status" value="1"/>
</dbReference>
<evidence type="ECO:0000313" key="11">
    <source>
        <dbReference type="Proteomes" id="UP001530400"/>
    </source>
</evidence>
<keyword evidence="7" id="KW-0732">Signal</keyword>
<accession>A0ABD3NB95</accession>
<dbReference type="InterPro" id="IPR006168">
    <property type="entry name" value="G3P_DH_NAD-dep"/>
</dbReference>
<keyword evidence="11" id="KW-1185">Reference proteome</keyword>
<dbReference type="InterPro" id="IPR006109">
    <property type="entry name" value="G3P_DH_NAD-dep_C"/>
</dbReference>
<sequence>MRDKGVTFYVFVAIALITSPRSAAAKFDAPVNPGFNDNLEQKSSIGPRQCTDPQITMEKICIIGSGNWGSAIATKIGRNAAMLPFCNPVVNMWVFEEEVNLPGSNDLMKLSEVINTRHENVKYLPGIKLPENVKAVTDVKEACKDASLLVFVLPHQFLPKLLPVIRENVHPKSRGVSLIKGLDFDTHTRMPVLISESIEEAMGPGFTCGVLMGANVANEVAEGKMCESTLAGDFGESNEKIRQIFDEPPNFRVTRINDVAGAEACGALKNIVALGAGFVDALGLGGNTKAALLRVGLLEMARFCGVFFEGVDQGTFLESCGLADLITTCYGGRNRKCAEHFARLRLGDTSNKFSSFQHCSELWASIEKDLLNGQKLQATLAIQEVYLLLQSRNMQSKFPLFCSIYDVAFRGKEVMSIVDGINALAFEQTSISKL</sequence>
<dbReference type="FunFam" id="1.10.1040.10:FF:000004">
    <property type="entry name" value="Glycerol-3-phosphate dehydrogenase [NAD(+)]"/>
    <property type="match status" value="1"/>
</dbReference>
<feature type="chain" id="PRO_5044754093" description="Glycerol-3-phosphate dehydrogenase [NAD(+)]" evidence="7">
    <location>
        <begin position="25"/>
        <end position="434"/>
    </location>
</feature>
<evidence type="ECO:0000256" key="4">
    <source>
        <dbReference type="ARBA" id="ARBA00048683"/>
    </source>
</evidence>
<dbReference type="FunFam" id="3.40.50.720:FF:000365">
    <property type="entry name" value="Glycerol-3-phosphate dehydrogenase [NAD(+)]"/>
    <property type="match status" value="1"/>
</dbReference>
<feature type="domain" description="Glycerol-3-phosphate dehydrogenase NAD-dependent C-terminal" evidence="9">
    <location>
        <begin position="258"/>
        <end position="418"/>
    </location>
</feature>
<dbReference type="PRINTS" id="PR00077">
    <property type="entry name" value="GPDHDRGNASE"/>
</dbReference>
<dbReference type="GO" id="GO:0051287">
    <property type="term" value="F:NAD binding"/>
    <property type="evidence" value="ECO:0007669"/>
    <property type="project" value="UniProtKB-UniRule"/>
</dbReference>
<dbReference type="EMBL" id="JALLPJ020001240">
    <property type="protein sequence ID" value="KAL3773266.1"/>
    <property type="molecule type" value="Genomic_DNA"/>
</dbReference>
<evidence type="ECO:0000256" key="3">
    <source>
        <dbReference type="ARBA" id="ARBA00023027"/>
    </source>
</evidence>
<comment type="caution">
    <text evidence="10">The sequence shown here is derived from an EMBL/GenBank/DDBJ whole genome shotgun (WGS) entry which is preliminary data.</text>
</comment>
<dbReference type="Gene3D" id="3.40.50.720">
    <property type="entry name" value="NAD(P)-binding Rossmann-like Domain"/>
    <property type="match status" value="1"/>
</dbReference>
<evidence type="ECO:0000259" key="8">
    <source>
        <dbReference type="Pfam" id="PF01210"/>
    </source>
</evidence>
<dbReference type="PROSITE" id="PS00957">
    <property type="entry name" value="NAD_G3PDH"/>
    <property type="match status" value="1"/>
</dbReference>
<dbReference type="InterPro" id="IPR008927">
    <property type="entry name" value="6-PGluconate_DH-like_C_sf"/>
</dbReference>
<comment type="catalytic activity">
    <reaction evidence="4 6">
        <text>sn-glycerol 3-phosphate + NAD(+) = dihydroxyacetone phosphate + NADH + H(+)</text>
        <dbReference type="Rhea" id="RHEA:11092"/>
        <dbReference type="ChEBI" id="CHEBI:15378"/>
        <dbReference type="ChEBI" id="CHEBI:57540"/>
        <dbReference type="ChEBI" id="CHEBI:57597"/>
        <dbReference type="ChEBI" id="CHEBI:57642"/>
        <dbReference type="ChEBI" id="CHEBI:57945"/>
        <dbReference type="EC" id="1.1.1.8"/>
    </reaction>
</comment>
<dbReference type="InterPro" id="IPR017751">
    <property type="entry name" value="G3P_DH_NAD-dep_euk"/>
</dbReference>
<dbReference type="GO" id="GO:0141152">
    <property type="term" value="F:glycerol-3-phosphate dehydrogenase (NAD+) activity"/>
    <property type="evidence" value="ECO:0007669"/>
    <property type="project" value="UniProtKB-UniRule"/>
</dbReference>
<protein>
    <recommendedName>
        <fullName evidence="6">Glycerol-3-phosphate dehydrogenase [NAD(+)]</fullName>
        <ecNumber evidence="6">1.1.1.8</ecNumber>
    </recommendedName>
</protein>
<evidence type="ECO:0000256" key="6">
    <source>
        <dbReference type="RuleBase" id="RU361243"/>
    </source>
</evidence>
<dbReference type="InterPro" id="IPR011128">
    <property type="entry name" value="G3P_DH_NAD-dep_N"/>
</dbReference>
<dbReference type="InterPro" id="IPR036291">
    <property type="entry name" value="NAD(P)-bd_dom_sf"/>
</dbReference>
<dbReference type="AlphaFoldDB" id="A0ABD3NB95"/>
<organism evidence="10 11">
    <name type="scientific">Cyclotella atomus</name>
    <dbReference type="NCBI Taxonomy" id="382360"/>
    <lineage>
        <taxon>Eukaryota</taxon>
        <taxon>Sar</taxon>
        <taxon>Stramenopiles</taxon>
        <taxon>Ochrophyta</taxon>
        <taxon>Bacillariophyta</taxon>
        <taxon>Coscinodiscophyceae</taxon>
        <taxon>Thalassiosirophycidae</taxon>
        <taxon>Stephanodiscales</taxon>
        <taxon>Stephanodiscaceae</taxon>
        <taxon>Cyclotella</taxon>
    </lineage>
</organism>
<evidence type="ECO:0000256" key="1">
    <source>
        <dbReference type="ARBA" id="ARBA00011009"/>
    </source>
</evidence>
<feature type="signal peptide" evidence="7">
    <location>
        <begin position="1"/>
        <end position="24"/>
    </location>
</feature>
<dbReference type="PANTHER" id="PTHR11728">
    <property type="entry name" value="GLYCEROL-3-PHOSPHATE DEHYDROGENASE"/>
    <property type="match status" value="1"/>
</dbReference>
<dbReference type="SUPFAM" id="SSF48179">
    <property type="entry name" value="6-phosphogluconate dehydrogenase C-terminal domain-like"/>
    <property type="match status" value="1"/>
</dbReference>
<evidence type="ECO:0000313" key="10">
    <source>
        <dbReference type="EMBL" id="KAL3773266.1"/>
    </source>
</evidence>
<keyword evidence="3 5" id="KW-0520">NAD</keyword>
<dbReference type="NCBIfam" id="TIGR03376">
    <property type="entry name" value="glycerol3P_DH"/>
    <property type="match status" value="1"/>
</dbReference>
<evidence type="ECO:0000256" key="7">
    <source>
        <dbReference type="SAM" id="SignalP"/>
    </source>
</evidence>
<feature type="domain" description="Glycerol-3-phosphate dehydrogenase NAD-dependent N-terminal" evidence="8">
    <location>
        <begin position="59"/>
        <end position="231"/>
    </location>
</feature>
<dbReference type="Proteomes" id="UP001530400">
    <property type="component" value="Unassembled WGS sequence"/>
</dbReference>